<evidence type="ECO:0000256" key="15">
    <source>
        <dbReference type="PIRNR" id="PIRNR001174"/>
    </source>
</evidence>
<feature type="active site" evidence="14 16">
    <location>
        <position position="711"/>
    </location>
</feature>
<dbReference type="Pfam" id="PF00004">
    <property type="entry name" value="AAA"/>
    <property type="match status" value="1"/>
</dbReference>
<feature type="binding site" evidence="14 17">
    <location>
        <begin position="387"/>
        <end position="394"/>
    </location>
    <ligand>
        <name>ATP</name>
        <dbReference type="ChEBI" id="CHEBI:30616"/>
    </ligand>
</feature>
<dbReference type="SUPFAM" id="SSF88697">
    <property type="entry name" value="PUA domain-like"/>
    <property type="match status" value="1"/>
</dbReference>
<dbReference type="PROSITE" id="PS01046">
    <property type="entry name" value="LON_SER"/>
    <property type="match status" value="1"/>
</dbReference>
<evidence type="ECO:0000256" key="1">
    <source>
        <dbReference type="ARBA" id="ARBA00004496"/>
    </source>
</evidence>
<dbReference type="Gene3D" id="3.30.230.10">
    <property type="match status" value="1"/>
</dbReference>
<dbReference type="InterPro" id="IPR027065">
    <property type="entry name" value="Lon_Prtase"/>
</dbReference>
<dbReference type="InterPro" id="IPR014721">
    <property type="entry name" value="Ribsml_uS5_D2-typ_fold_subgr"/>
</dbReference>
<dbReference type="NCBIfam" id="TIGR00763">
    <property type="entry name" value="lon"/>
    <property type="match status" value="1"/>
</dbReference>
<dbReference type="GO" id="GO:0005524">
    <property type="term" value="F:ATP binding"/>
    <property type="evidence" value="ECO:0007669"/>
    <property type="project" value="UniProtKB-UniRule"/>
</dbReference>
<keyword evidence="8 14" id="KW-0346">Stress response</keyword>
<evidence type="ECO:0000256" key="6">
    <source>
        <dbReference type="ARBA" id="ARBA00022825"/>
    </source>
</evidence>
<dbReference type="PANTHER" id="PTHR43718:SF2">
    <property type="entry name" value="LON PROTEASE HOMOLOG, MITOCHONDRIAL"/>
    <property type="match status" value="1"/>
</dbReference>
<dbReference type="InterPro" id="IPR027543">
    <property type="entry name" value="Lon_bac"/>
</dbReference>
<comment type="subunit">
    <text evidence="14 15">Homohexamer. Organized in a ring with a central cavity.</text>
</comment>
<protein>
    <recommendedName>
        <fullName evidence="12 14">Lon protease</fullName>
        <ecNumber evidence="11 14">3.4.21.53</ecNumber>
    </recommendedName>
    <alternativeName>
        <fullName evidence="13 14">ATP-dependent protease La</fullName>
    </alternativeName>
</protein>
<dbReference type="SUPFAM" id="SSF54211">
    <property type="entry name" value="Ribosomal protein S5 domain 2-like"/>
    <property type="match status" value="1"/>
</dbReference>
<feature type="active site" evidence="14 16">
    <location>
        <position position="754"/>
    </location>
</feature>
<dbReference type="GO" id="GO:0004176">
    <property type="term" value="F:ATP-dependent peptidase activity"/>
    <property type="evidence" value="ECO:0007669"/>
    <property type="project" value="UniProtKB-UniRule"/>
</dbReference>
<evidence type="ECO:0000313" key="23">
    <source>
        <dbReference type="EMBL" id="SDD11087.1"/>
    </source>
</evidence>
<evidence type="ECO:0000256" key="14">
    <source>
        <dbReference type="HAMAP-Rule" id="MF_01973"/>
    </source>
</evidence>
<name>A0A1G6S4L7_PEPNI</name>
<evidence type="ECO:0000256" key="7">
    <source>
        <dbReference type="ARBA" id="ARBA00022840"/>
    </source>
</evidence>
<dbReference type="InterPro" id="IPR003111">
    <property type="entry name" value="Lon_prtase_N"/>
</dbReference>
<dbReference type="STRING" id="2741.SAMN04489866_101204"/>
<evidence type="ECO:0000256" key="9">
    <source>
        <dbReference type="ARBA" id="ARBA00050665"/>
    </source>
</evidence>
<dbReference type="GO" id="GO:0016887">
    <property type="term" value="F:ATP hydrolysis activity"/>
    <property type="evidence" value="ECO:0007669"/>
    <property type="project" value="UniProtKB-UniRule"/>
</dbReference>
<dbReference type="Pfam" id="PF05362">
    <property type="entry name" value="Lon_C"/>
    <property type="match status" value="1"/>
</dbReference>
<evidence type="ECO:0000256" key="13">
    <source>
        <dbReference type="ARBA" id="ARBA00082722"/>
    </source>
</evidence>
<dbReference type="InterPro" id="IPR003593">
    <property type="entry name" value="AAA+_ATPase"/>
</dbReference>
<keyword evidence="24" id="KW-1185">Reference proteome</keyword>
<dbReference type="AlphaFoldDB" id="A0A1G6S4L7"/>
<organism evidence="23 24">
    <name type="scientific">Peptococcus niger</name>
    <dbReference type="NCBI Taxonomy" id="2741"/>
    <lineage>
        <taxon>Bacteria</taxon>
        <taxon>Bacillati</taxon>
        <taxon>Bacillota</taxon>
        <taxon>Clostridia</taxon>
        <taxon>Eubacteriales</taxon>
        <taxon>Peptococcaceae</taxon>
        <taxon>Peptococcus</taxon>
    </lineage>
</organism>
<dbReference type="GO" id="GO:0005737">
    <property type="term" value="C:cytoplasm"/>
    <property type="evidence" value="ECO:0007669"/>
    <property type="project" value="UniProtKB-SubCell"/>
</dbReference>
<comment type="subcellular location">
    <subcellularLocation>
        <location evidence="1 14 15">Cytoplasm</location>
    </subcellularLocation>
</comment>
<dbReference type="CDD" id="cd19500">
    <property type="entry name" value="RecA-like_Lon"/>
    <property type="match status" value="1"/>
</dbReference>
<dbReference type="Pfam" id="PF02190">
    <property type="entry name" value="LON_substr_bdg"/>
    <property type="match status" value="1"/>
</dbReference>
<dbReference type="InterPro" id="IPR008269">
    <property type="entry name" value="Lon_proteolytic"/>
</dbReference>
<evidence type="ECO:0000256" key="18">
    <source>
        <dbReference type="PROSITE-ProRule" id="PRU01122"/>
    </source>
</evidence>
<comment type="function">
    <text evidence="10 14">ATP-dependent serine protease that mediates the selective degradation of mutant and abnormal proteins as well as certain short-lived regulatory proteins. Required for cellular homeostasis and for survival from DNA damage and developmental changes induced by stress. Degrades polypeptides processively to yield small peptide fragments that are 5 to 10 amino acids long. Binds to DNA in a double-stranded, site-specific manner.</text>
</comment>
<comment type="similarity">
    <text evidence="14 15 18 19">Belongs to the peptidase S16 family.</text>
</comment>
<dbReference type="PROSITE" id="PS51786">
    <property type="entry name" value="LON_PROTEOLYTIC"/>
    <property type="match status" value="1"/>
</dbReference>
<dbReference type="Gene3D" id="2.30.130.40">
    <property type="entry name" value="LON domain-like"/>
    <property type="match status" value="1"/>
</dbReference>
<keyword evidence="5 14" id="KW-0378">Hydrolase</keyword>
<keyword evidence="3 14" id="KW-0645">Protease</keyword>
<dbReference type="FunFam" id="3.40.50.300:FF:000021">
    <property type="entry name" value="Lon protease homolog"/>
    <property type="match status" value="1"/>
</dbReference>
<gene>
    <name evidence="14" type="primary">lon</name>
    <name evidence="23" type="ORF">SAMN04489866_101204</name>
</gene>
<evidence type="ECO:0000256" key="3">
    <source>
        <dbReference type="ARBA" id="ARBA00022670"/>
    </source>
</evidence>
<evidence type="ECO:0000256" key="12">
    <source>
        <dbReference type="ARBA" id="ARBA00071934"/>
    </source>
</evidence>
<dbReference type="InterPro" id="IPR004815">
    <property type="entry name" value="Lon_bac/euk-typ"/>
</dbReference>
<dbReference type="SMART" id="SM00464">
    <property type="entry name" value="LON"/>
    <property type="match status" value="1"/>
</dbReference>
<dbReference type="InterPro" id="IPR020568">
    <property type="entry name" value="Ribosomal_Su5_D2-typ_SF"/>
</dbReference>
<dbReference type="HAMAP" id="MF_01973">
    <property type="entry name" value="lon_bact"/>
    <property type="match status" value="1"/>
</dbReference>
<evidence type="ECO:0000256" key="8">
    <source>
        <dbReference type="ARBA" id="ARBA00023016"/>
    </source>
</evidence>
<keyword evidence="20" id="KW-0175">Coiled coil</keyword>
<dbReference type="Gene3D" id="1.20.5.5270">
    <property type="match status" value="1"/>
</dbReference>
<keyword evidence="4 14" id="KW-0547">Nucleotide-binding</keyword>
<dbReference type="PANTHER" id="PTHR43718">
    <property type="entry name" value="LON PROTEASE"/>
    <property type="match status" value="1"/>
</dbReference>
<accession>A0A1G6S4L7</accession>
<dbReference type="InterPro" id="IPR015947">
    <property type="entry name" value="PUA-like_sf"/>
</dbReference>
<keyword evidence="2 14" id="KW-0963">Cytoplasm</keyword>
<dbReference type="PIRSF" id="PIRSF001174">
    <property type="entry name" value="Lon_proteas"/>
    <property type="match status" value="1"/>
</dbReference>
<dbReference type="SMART" id="SM00382">
    <property type="entry name" value="AAA"/>
    <property type="match status" value="1"/>
</dbReference>
<dbReference type="PRINTS" id="PR00830">
    <property type="entry name" value="ENDOLAPTASE"/>
</dbReference>
<evidence type="ECO:0000259" key="21">
    <source>
        <dbReference type="PROSITE" id="PS51786"/>
    </source>
</evidence>
<evidence type="ECO:0000256" key="5">
    <source>
        <dbReference type="ARBA" id="ARBA00022801"/>
    </source>
</evidence>
<evidence type="ECO:0000259" key="22">
    <source>
        <dbReference type="PROSITE" id="PS51787"/>
    </source>
</evidence>
<comment type="catalytic activity">
    <reaction evidence="9 14 15 18">
        <text>Hydrolysis of proteins in presence of ATP.</text>
        <dbReference type="EC" id="3.4.21.53"/>
    </reaction>
</comment>
<dbReference type="InterPro" id="IPR046336">
    <property type="entry name" value="Lon_prtase_N_sf"/>
</dbReference>
<dbReference type="Proteomes" id="UP000198995">
    <property type="component" value="Unassembled WGS sequence"/>
</dbReference>
<sequence length="804" mass="89889">MPCKRSPCKAFLERCDTVNKTPNEYHEPLSHKDEVSISGALPLRQVVLFPGSEMTLDIGRLMSKQVVRRAGVGGELVLLTQKELETESPRMDDLYPVGTLAEIKKIIPAGAISGMRIVVEVKKRIELIELNQYDPHMEAVWKPLHTIVGTSETDVTTREAYERRLNDELMKFAQLSGGLNQDQLNHYESLSDQEARADYLAGILLSDPQDRYEMLAESSLEERLALLIRHLAKENELIELEAEINQKLKKALDKSQKEYYLREKIKVINEELGENTDKEADISAYRTAIAEGKMSDDIKSKLNREVDRLARLSTMTPDYGNLVNYLEFVLELPWGDLKEENHDIKQAEQILNEDHYGLTKVKERILEFLAVRALQGDSKGSIICLVGPPGVGKTSLAKSIARATGRDYVRLALGGIQDEAEIRGHRRTYVGALPGRLMAGMQDAGSANPVFLLDEIDKLNRDFRGDPASALLEALDPAQNNTFKDHYLDLPFDLSRVFFITTANTTQTIPGPLKDRMEIIEMPSYTEGEKLEIGKRYLTKRQIADQGLKTEQISFSEGAILRIIRAYTAEAGVRDLERKIATVCRKVARKVVAGEAEGTVRVQKRNVEAYLGKPLVKHLMTEEEDDVGVAVGMAWTALGGEILQIECQTMPGKGHVKFTGRMGETMQESAYLAFALVRSLQEKLKLPEKFYEQRDLHLHIPEGAVPKDGPSAGVTMTTAMVSALNGQKIKKDVAMTGEITLRGKVLAVGGIRDKVIAAHRSGCRTILLPVDNKDDIDEIPESVRKDLTFHLCHLIEDVFQHAFV</sequence>
<evidence type="ECO:0000256" key="2">
    <source>
        <dbReference type="ARBA" id="ARBA00022490"/>
    </source>
</evidence>
<evidence type="ECO:0000256" key="10">
    <source>
        <dbReference type="ARBA" id="ARBA00053875"/>
    </source>
</evidence>
<dbReference type="EMBL" id="FNAF01000001">
    <property type="protein sequence ID" value="SDD11087.1"/>
    <property type="molecule type" value="Genomic_DNA"/>
</dbReference>
<feature type="domain" description="Lon proteolytic" evidence="21">
    <location>
        <begin position="624"/>
        <end position="804"/>
    </location>
</feature>
<dbReference type="InterPro" id="IPR008268">
    <property type="entry name" value="Peptidase_S16_AS"/>
</dbReference>
<keyword evidence="6 14" id="KW-0720">Serine protease</keyword>
<evidence type="ECO:0000256" key="16">
    <source>
        <dbReference type="PIRSR" id="PIRSR001174-1"/>
    </source>
</evidence>
<feature type="domain" description="Lon N-terminal" evidence="22">
    <location>
        <begin position="38"/>
        <end position="235"/>
    </location>
</feature>
<dbReference type="EC" id="3.4.21.53" evidence="11 14"/>
<dbReference type="Gene3D" id="1.20.58.1480">
    <property type="match status" value="1"/>
</dbReference>
<dbReference type="SUPFAM" id="SSF52540">
    <property type="entry name" value="P-loop containing nucleoside triphosphate hydrolases"/>
    <property type="match status" value="1"/>
</dbReference>
<dbReference type="GO" id="GO:0006515">
    <property type="term" value="P:protein quality control for misfolded or incompletely synthesized proteins"/>
    <property type="evidence" value="ECO:0007669"/>
    <property type="project" value="UniProtKB-UniRule"/>
</dbReference>
<evidence type="ECO:0000256" key="17">
    <source>
        <dbReference type="PIRSR" id="PIRSR001174-2"/>
    </source>
</evidence>
<keyword evidence="7 14" id="KW-0067">ATP-binding</keyword>
<dbReference type="GO" id="GO:0004252">
    <property type="term" value="F:serine-type endopeptidase activity"/>
    <property type="evidence" value="ECO:0007669"/>
    <property type="project" value="UniProtKB-UniRule"/>
</dbReference>
<dbReference type="InterPro" id="IPR003959">
    <property type="entry name" value="ATPase_AAA_core"/>
</dbReference>
<feature type="coiled-coil region" evidence="20">
    <location>
        <begin position="230"/>
        <end position="258"/>
    </location>
</feature>
<reference evidence="23 24" key="1">
    <citation type="submission" date="2016-10" db="EMBL/GenBank/DDBJ databases">
        <authorList>
            <person name="de Groot N.N."/>
        </authorList>
    </citation>
    <scope>NUCLEOTIDE SEQUENCE [LARGE SCALE GENOMIC DNA]</scope>
    <source>
        <strain evidence="23 24">DSM 20475</strain>
    </source>
</reference>
<evidence type="ECO:0000256" key="11">
    <source>
        <dbReference type="ARBA" id="ARBA00066743"/>
    </source>
</evidence>
<dbReference type="Gene3D" id="1.10.8.60">
    <property type="match status" value="1"/>
</dbReference>
<dbReference type="Pfam" id="PF22667">
    <property type="entry name" value="Lon_lid"/>
    <property type="match status" value="1"/>
</dbReference>
<dbReference type="GO" id="GO:0043565">
    <property type="term" value="F:sequence-specific DNA binding"/>
    <property type="evidence" value="ECO:0007669"/>
    <property type="project" value="UniProtKB-UniRule"/>
</dbReference>
<proteinExistence type="evidence at transcript level"/>
<comment type="induction">
    <text evidence="14">By heat shock.</text>
</comment>
<evidence type="ECO:0000256" key="19">
    <source>
        <dbReference type="RuleBase" id="RU000591"/>
    </source>
</evidence>
<dbReference type="InterPro" id="IPR027417">
    <property type="entry name" value="P-loop_NTPase"/>
</dbReference>
<dbReference type="PROSITE" id="PS51787">
    <property type="entry name" value="LON_N"/>
    <property type="match status" value="1"/>
</dbReference>
<evidence type="ECO:0000256" key="4">
    <source>
        <dbReference type="ARBA" id="ARBA00022741"/>
    </source>
</evidence>
<dbReference type="InterPro" id="IPR054594">
    <property type="entry name" value="Lon_lid"/>
</dbReference>
<dbReference type="GO" id="GO:0034605">
    <property type="term" value="P:cellular response to heat"/>
    <property type="evidence" value="ECO:0007669"/>
    <property type="project" value="UniProtKB-UniRule"/>
</dbReference>
<evidence type="ECO:0000313" key="24">
    <source>
        <dbReference type="Proteomes" id="UP000198995"/>
    </source>
</evidence>
<evidence type="ECO:0000256" key="20">
    <source>
        <dbReference type="SAM" id="Coils"/>
    </source>
</evidence>
<dbReference type="Gene3D" id="3.40.50.300">
    <property type="entry name" value="P-loop containing nucleotide triphosphate hydrolases"/>
    <property type="match status" value="1"/>
</dbReference>